<evidence type="ECO:0000313" key="3">
    <source>
        <dbReference type="EMBL" id="EZQ10627.1"/>
    </source>
</evidence>
<dbReference type="InterPro" id="IPR052216">
    <property type="entry name" value="CRISPR_Csm3_endoribonuclease"/>
</dbReference>
<protein>
    <recommendedName>
        <fullName evidence="2">CRISPR type III-associated protein domain-containing protein</fullName>
    </recommendedName>
</protein>
<feature type="domain" description="CRISPR type III-associated protein" evidence="2">
    <location>
        <begin position="24"/>
        <end position="254"/>
    </location>
</feature>
<reference evidence="3 4" key="1">
    <citation type="submission" date="2014-03" db="EMBL/GenBank/DDBJ databases">
        <title>Draft genome sequence of the novel thermoacidophilic archaea Acidianus copahuensis ALE1 strain, isolated from Copahue volcanic area in Neuquen Argentina.</title>
        <authorList>
            <person name="Urbieta M.S."/>
            <person name="Rascovan N."/>
            <person name="Castro C."/>
            <person name="Revale S."/>
            <person name="Giaveno M.A."/>
            <person name="Vazquez M.P."/>
            <person name="Donati E.R."/>
        </authorList>
    </citation>
    <scope>NUCLEOTIDE SEQUENCE [LARGE SCALE GENOMIC DNA]</scope>
    <source>
        <strain evidence="3 4">ALE1</strain>
    </source>
</reference>
<sequence>MIEIFKLKLSPKGNIRVAGEIDGNTIYPLNYDGLYVIPYSSLKGVLRRISESVVKTMNCQGNIKKSIETYIGTEGKYTHVVEKDGNAYIGNEVIRIDLHKPVYENLISCLSSRNNCEKVEEILHLFPKNEKDIELEEFSKIYEDYNLSKNNPLERIYGSPYFSGGLTISDARLEGTNEITTHVTIDRKTKIQKERNLFNEISLRSRGFNVFVSLKFDEGELGKCEKELWKMTLKYVNTLGIFVGGGKSRGLGYVILDDKESSYASINNLDERAKWENLNEYIS</sequence>
<keyword evidence="1" id="KW-0051">Antiviral defense</keyword>
<comment type="caution">
    <text evidence="3">The sequence shown here is derived from an EMBL/GenBank/DDBJ whole genome shotgun (WGS) entry which is preliminary data.</text>
</comment>
<name>A0A031LQJ2_9CREN</name>
<gene>
    <name evidence="3" type="ORF">CM19_04045</name>
</gene>
<dbReference type="STRING" id="1160895.CM19_04045"/>
<dbReference type="PANTHER" id="PTHR35579">
    <property type="entry name" value="CRISPR SYSTEM CMS ENDORIBONUCLEASE CSM3"/>
    <property type="match status" value="1"/>
</dbReference>
<dbReference type="OrthoDB" id="34733at2157"/>
<evidence type="ECO:0000313" key="4">
    <source>
        <dbReference type="Proteomes" id="UP000024332"/>
    </source>
</evidence>
<accession>A0A031LQJ2</accession>
<dbReference type="AlphaFoldDB" id="A0A031LQJ2"/>
<proteinExistence type="predicted"/>
<evidence type="ECO:0000256" key="1">
    <source>
        <dbReference type="ARBA" id="ARBA00023118"/>
    </source>
</evidence>
<dbReference type="PANTHER" id="PTHR35579:SF6">
    <property type="entry name" value="DUF324 DOMAIN-CONTAINING PROTEIN"/>
    <property type="match status" value="1"/>
</dbReference>
<dbReference type="InterPro" id="IPR005537">
    <property type="entry name" value="RAMP_III_fam"/>
</dbReference>
<keyword evidence="4" id="KW-1185">Reference proteome</keyword>
<organism evidence="3 4">
    <name type="scientific">Candidatus Acidianus copahuensis</name>
    <dbReference type="NCBI Taxonomy" id="1160895"/>
    <lineage>
        <taxon>Archaea</taxon>
        <taxon>Thermoproteota</taxon>
        <taxon>Thermoprotei</taxon>
        <taxon>Sulfolobales</taxon>
        <taxon>Sulfolobaceae</taxon>
        <taxon>Acidianus</taxon>
    </lineage>
</organism>
<dbReference type="EMBL" id="JFZT01000021">
    <property type="protein sequence ID" value="EZQ10627.1"/>
    <property type="molecule type" value="Genomic_DNA"/>
</dbReference>
<dbReference type="GO" id="GO:0051607">
    <property type="term" value="P:defense response to virus"/>
    <property type="evidence" value="ECO:0007669"/>
    <property type="project" value="UniProtKB-KW"/>
</dbReference>
<evidence type="ECO:0000259" key="2">
    <source>
        <dbReference type="Pfam" id="PF03787"/>
    </source>
</evidence>
<dbReference type="Pfam" id="PF03787">
    <property type="entry name" value="RAMPs"/>
    <property type="match status" value="1"/>
</dbReference>
<dbReference type="Proteomes" id="UP000024332">
    <property type="component" value="Unassembled WGS sequence"/>
</dbReference>
<dbReference type="RefSeq" id="WP_048099110.1">
    <property type="nucleotide sequence ID" value="NZ_JFZT01000021.1"/>
</dbReference>